<organism evidence="2 3">
    <name type="scientific">Pisolithus microcarpus 441</name>
    <dbReference type="NCBI Taxonomy" id="765257"/>
    <lineage>
        <taxon>Eukaryota</taxon>
        <taxon>Fungi</taxon>
        <taxon>Dikarya</taxon>
        <taxon>Basidiomycota</taxon>
        <taxon>Agaricomycotina</taxon>
        <taxon>Agaricomycetes</taxon>
        <taxon>Agaricomycetidae</taxon>
        <taxon>Boletales</taxon>
        <taxon>Sclerodermatineae</taxon>
        <taxon>Pisolithaceae</taxon>
        <taxon>Pisolithus</taxon>
    </lineage>
</organism>
<reference evidence="2 3" key="1">
    <citation type="submission" date="2014-04" db="EMBL/GenBank/DDBJ databases">
        <authorList>
            <consortium name="DOE Joint Genome Institute"/>
            <person name="Kuo A."/>
            <person name="Kohler A."/>
            <person name="Costa M.D."/>
            <person name="Nagy L.G."/>
            <person name="Floudas D."/>
            <person name="Copeland A."/>
            <person name="Barry K.W."/>
            <person name="Cichocki N."/>
            <person name="Veneault-Fourrey C."/>
            <person name="LaButti K."/>
            <person name="Lindquist E.A."/>
            <person name="Lipzen A."/>
            <person name="Lundell T."/>
            <person name="Morin E."/>
            <person name="Murat C."/>
            <person name="Sun H."/>
            <person name="Tunlid A."/>
            <person name="Henrissat B."/>
            <person name="Grigoriev I.V."/>
            <person name="Hibbett D.S."/>
            <person name="Martin F."/>
            <person name="Nordberg H.P."/>
            <person name="Cantor M.N."/>
            <person name="Hua S.X."/>
        </authorList>
    </citation>
    <scope>NUCLEOTIDE SEQUENCE [LARGE SCALE GENOMIC DNA]</scope>
    <source>
        <strain evidence="2 3">441</strain>
    </source>
</reference>
<accession>A0A0C9ZMX1</accession>
<evidence type="ECO:0000313" key="3">
    <source>
        <dbReference type="Proteomes" id="UP000054018"/>
    </source>
</evidence>
<feature type="region of interest" description="Disordered" evidence="1">
    <location>
        <begin position="119"/>
        <end position="154"/>
    </location>
</feature>
<gene>
    <name evidence="2" type="ORF">PISMIDRAFT_203933</name>
</gene>
<keyword evidence="3" id="KW-1185">Reference proteome</keyword>
<name>A0A0C9ZMX1_9AGAM</name>
<sequence>MMARDVTTTSPNMGVKEVLHKDKLACQLCTYYETGRQAVCFVPRRPYKDPLSHSTPMDSSAAAADGGICASCCLICVSALQTWCNLHAFGANCCGGQRGCCGNLCASCFDQDDFDERLKRDQARRQGDRPVSAQPSSAQEMSVPHKSEAAGKPS</sequence>
<evidence type="ECO:0000313" key="2">
    <source>
        <dbReference type="EMBL" id="KIK27264.1"/>
    </source>
</evidence>
<dbReference type="HOGENOM" id="CLU_1704943_0_0_1"/>
<feature type="compositionally biased region" description="Basic and acidic residues" evidence="1">
    <location>
        <begin position="143"/>
        <end position="154"/>
    </location>
</feature>
<dbReference type="OrthoDB" id="2608976at2759"/>
<dbReference type="Proteomes" id="UP000054018">
    <property type="component" value="Unassembled WGS sequence"/>
</dbReference>
<protein>
    <submittedName>
        <fullName evidence="2">Uncharacterized protein</fullName>
    </submittedName>
</protein>
<evidence type="ECO:0000256" key="1">
    <source>
        <dbReference type="SAM" id="MobiDB-lite"/>
    </source>
</evidence>
<dbReference type="EMBL" id="KN833697">
    <property type="protein sequence ID" value="KIK27264.1"/>
    <property type="molecule type" value="Genomic_DNA"/>
</dbReference>
<feature type="compositionally biased region" description="Basic and acidic residues" evidence="1">
    <location>
        <begin position="119"/>
        <end position="128"/>
    </location>
</feature>
<dbReference type="AlphaFoldDB" id="A0A0C9ZMX1"/>
<reference evidence="3" key="2">
    <citation type="submission" date="2015-01" db="EMBL/GenBank/DDBJ databases">
        <title>Evolutionary Origins and Diversification of the Mycorrhizal Mutualists.</title>
        <authorList>
            <consortium name="DOE Joint Genome Institute"/>
            <consortium name="Mycorrhizal Genomics Consortium"/>
            <person name="Kohler A."/>
            <person name="Kuo A."/>
            <person name="Nagy L.G."/>
            <person name="Floudas D."/>
            <person name="Copeland A."/>
            <person name="Barry K.W."/>
            <person name="Cichocki N."/>
            <person name="Veneault-Fourrey C."/>
            <person name="LaButti K."/>
            <person name="Lindquist E.A."/>
            <person name="Lipzen A."/>
            <person name="Lundell T."/>
            <person name="Morin E."/>
            <person name="Murat C."/>
            <person name="Riley R."/>
            <person name="Ohm R."/>
            <person name="Sun H."/>
            <person name="Tunlid A."/>
            <person name="Henrissat B."/>
            <person name="Grigoriev I.V."/>
            <person name="Hibbett D.S."/>
            <person name="Martin F."/>
        </authorList>
    </citation>
    <scope>NUCLEOTIDE SEQUENCE [LARGE SCALE GENOMIC DNA]</scope>
    <source>
        <strain evidence="3">441</strain>
    </source>
</reference>
<proteinExistence type="predicted"/>